<dbReference type="RefSeq" id="WP_015235227.1">
    <property type="nucleotide sequence ID" value="NC_019793.1"/>
</dbReference>
<comment type="subunit">
    <text evidence="3 15">Tetramer of two alpha and two beta subunits.</text>
</comment>
<dbReference type="HAMAP" id="MF_00283">
    <property type="entry name" value="Phe_tRNA_synth_beta1"/>
    <property type="match status" value="1"/>
</dbReference>
<dbReference type="GO" id="GO:0006432">
    <property type="term" value="P:phenylalanyl-tRNA aminoacylation"/>
    <property type="evidence" value="ECO:0007669"/>
    <property type="project" value="UniProtKB-UniRule"/>
</dbReference>
<feature type="domain" description="B5" evidence="19">
    <location>
        <begin position="396"/>
        <end position="468"/>
    </location>
</feature>
<dbReference type="HOGENOM" id="CLU_016891_0_0_0"/>
<evidence type="ECO:0000256" key="13">
    <source>
        <dbReference type="ARBA" id="ARBA00023146"/>
    </source>
</evidence>
<dbReference type="KEGG" id="dpd:Deipe_1370"/>
<evidence type="ECO:0000256" key="16">
    <source>
        <dbReference type="PROSITE-ProRule" id="PRU00209"/>
    </source>
</evidence>
<dbReference type="Gene3D" id="3.30.930.10">
    <property type="entry name" value="Bira Bifunctional Protein, Domain 2"/>
    <property type="match status" value="1"/>
</dbReference>
<keyword evidence="9 15" id="KW-0067">ATP-binding</keyword>
<evidence type="ECO:0000256" key="2">
    <source>
        <dbReference type="ARBA" id="ARBA00008653"/>
    </source>
</evidence>
<dbReference type="Pfam" id="PF03147">
    <property type="entry name" value="FDX-ACB"/>
    <property type="match status" value="1"/>
</dbReference>
<dbReference type="SUPFAM" id="SSF56037">
    <property type="entry name" value="PheT/TilS domain"/>
    <property type="match status" value="1"/>
</dbReference>
<dbReference type="AlphaFoldDB" id="L0A0D2"/>
<evidence type="ECO:0000256" key="12">
    <source>
        <dbReference type="ARBA" id="ARBA00022917"/>
    </source>
</evidence>
<evidence type="ECO:0000256" key="5">
    <source>
        <dbReference type="ARBA" id="ARBA00022555"/>
    </source>
</evidence>
<dbReference type="Pfam" id="PF03484">
    <property type="entry name" value="B5"/>
    <property type="match status" value="1"/>
</dbReference>
<evidence type="ECO:0000256" key="10">
    <source>
        <dbReference type="ARBA" id="ARBA00022842"/>
    </source>
</evidence>
<evidence type="ECO:0000256" key="1">
    <source>
        <dbReference type="ARBA" id="ARBA00004496"/>
    </source>
</evidence>
<comment type="catalytic activity">
    <reaction evidence="14 15">
        <text>tRNA(Phe) + L-phenylalanine + ATP = L-phenylalanyl-tRNA(Phe) + AMP + diphosphate + H(+)</text>
        <dbReference type="Rhea" id="RHEA:19413"/>
        <dbReference type="Rhea" id="RHEA-COMP:9668"/>
        <dbReference type="Rhea" id="RHEA-COMP:9699"/>
        <dbReference type="ChEBI" id="CHEBI:15378"/>
        <dbReference type="ChEBI" id="CHEBI:30616"/>
        <dbReference type="ChEBI" id="CHEBI:33019"/>
        <dbReference type="ChEBI" id="CHEBI:58095"/>
        <dbReference type="ChEBI" id="CHEBI:78442"/>
        <dbReference type="ChEBI" id="CHEBI:78531"/>
        <dbReference type="ChEBI" id="CHEBI:456215"/>
        <dbReference type="EC" id="6.1.1.20"/>
    </reaction>
</comment>
<dbReference type="InterPro" id="IPR005146">
    <property type="entry name" value="B3/B4_tRNA-bd"/>
</dbReference>
<evidence type="ECO:0000256" key="15">
    <source>
        <dbReference type="HAMAP-Rule" id="MF_00283"/>
    </source>
</evidence>
<keyword evidence="4 15" id="KW-0963">Cytoplasm</keyword>
<keyword evidence="10 15" id="KW-0460">Magnesium</keyword>
<gene>
    <name evidence="15" type="primary">pheT</name>
    <name evidence="20" type="ordered locus">Deipe_1370</name>
</gene>
<evidence type="ECO:0000256" key="9">
    <source>
        <dbReference type="ARBA" id="ARBA00022840"/>
    </source>
</evidence>
<evidence type="ECO:0000256" key="6">
    <source>
        <dbReference type="ARBA" id="ARBA00022598"/>
    </source>
</evidence>
<feature type="domain" description="FDX-ACB" evidence="18">
    <location>
        <begin position="684"/>
        <end position="775"/>
    </location>
</feature>
<dbReference type="PROSITE" id="PS50886">
    <property type="entry name" value="TRBD"/>
    <property type="match status" value="1"/>
</dbReference>
<dbReference type="GO" id="GO:0005524">
    <property type="term" value="F:ATP binding"/>
    <property type="evidence" value="ECO:0007669"/>
    <property type="project" value="UniProtKB-UniRule"/>
</dbReference>
<dbReference type="InterPro" id="IPR012340">
    <property type="entry name" value="NA-bd_OB-fold"/>
</dbReference>
<keyword evidence="13 15" id="KW-0030">Aminoacyl-tRNA synthetase</keyword>
<evidence type="ECO:0000256" key="3">
    <source>
        <dbReference type="ARBA" id="ARBA00011209"/>
    </source>
</evidence>
<evidence type="ECO:0000313" key="21">
    <source>
        <dbReference type="Proteomes" id="UP000010467"/>
    </source>
</evidence>
<dbReference type="PANTHER" id="PTHR10947:SF0">
    <property type="entry name" value="PHENYLALANINE--TRNA LIGASE BETA SUBUNIT"/>
    <property type="match status" value="1"/>
</dbReference>
<dbReference type="CDD" id="cd02796">
    <property type="entry name" value="tRNA_bind_bactPheRS"/>
    <property type="match status" value="1"/>
</dbReference>
<dbReference type="STRING" id="937777.Deipe_1370"/>
<evidence type="ECO:0000259" key="17">
    <source>
        <dbReference type="PROSITE" id="PS50886"/>
    </source>
</evidence>
<comment type="similarity">
    <text evidence="2 15">Belongs to the phenylalanyl-tRNA synthetase beta subunit family. Type 1 subfamily.</text>
</comment>
<dbReference type="InterPro" id="IPR036690">
    <property type="entry name" value="Fdx_antiC-bd_sf"/>
</dbReference>
<dbReference type="InterPro" id="IPR041616">
    <property type="entry name" value="PheRS_beta_core"/>
</dbReference>
<evidence type="ECO:0000256" key="11">
    <source>
        <dbReference type="ARBA" id="ARBA00022884"/>
    </source>
</evidence>
<keyword evidence="5 16" id="KW-0820">tRNA-binding</keyword>
<feature type="binding site" evidence="15">
    <location>
        <position position="455"/>
    </location>
    <ligand>
        <name>Mg(2+)</name>
        <dbReference type="ChEBI" id="CHEBI:18420"/>
        <note>shared with alpha subunit</note>
    </ligand>
</feature>
<reference evidence="21" key="1">
    <citation type="submission" date="2012-03" db="EMBL/GenBank/DDBJ databases">
        <title>Complete sequence of chromosome of Deinococcus peraridilitoris DSM 19664.</title>
        <authorList>
            <person name="Lucas S."/>
            <person name="Copeland A."/>
            <person name="Lapidus A."/>
            <person name="Glavina del Rio T."/>
            <person name="Dalin E."/>
            <person name="Tice H."/>
            <person name="Bruce D."/>
            <person name="Goodwin L."/>
            <person name="Pitluck S."/>
            <person name="Peters L."/>
            <person name="Mikhailova N."/>
            <person name="Lu M."/>
            <person name="Kyrpides N."/>
            <person name="Mavromatis K."/>
            <person name="Ivanova N."/>
            <person name="Brettin T."/>
            <person name="Detter J.C."/>
            <person name="Han C."/>
            <person name="Larimer F."/>
            <person name="Land M."/>
            <person name="Hauser L."/>
            <person name="Markowitz V."/>
            <person name="Cheng J.-F."/>
            <person name="Hugenholtz P."/>
            <person name="Woyke T."/>
            <person name="Wu D."/>
            <person name="Pukall R."/>
            <person name="Steenblock K."/>
            <person name="Brambilla E."/>
            <person name="Klenk H.-P."/>
            <person name="Eisen J.A."/>
        </authorList>
    </citation>
    <scope>NUCLEOTIDE SEQUENCE [LARGE SCALE GENOMIC DNA]</scope>
    <source>
        <strain evidence="21">DSM 19664 / LMG 22246 / CIP 109416 / KR-200</strain>
    </source>
</reference>
<dbReference type="GO" id="GO:0000287">
    <property type="term" value="F:magnesium ion binding"/>
    <property type="evidence" value="ECO:0007669"/>
    <property type="project" value="UniProtKB-UniRule"/>
</dbReference>
<dbReference type="InterPro" id="IPR009061">
    <property type="entry name" value="DNA-bd_dom_put_sf"/>
</dbReference>
<dbReference type="NCBIfam" id="TIGR00472">
    <property type="entry name" value="pheT_bact"/>
    <property type="match status" value="1"/>
</dbReference>
<dbReference type="Gene3D" id="3.30.70.380">
    <property type="entry name" value="Ferrodoxin-fold anticodon-binding domain"/>
    <property type="match status" value="1"/>
</dbReference>
<keyword evidence="7 15" id="KW-0479">Metal-binding</keyword>
<dbReference type="CDD" id="cd00769">
    <property type="entry name" value="PheRS_beta_core"/>
    <property type="match status" value="1"/>
</dbReference>
<dbReference type="InterPro" id="IPR005121">
    <property type="entry name" value="Fdx_antiC-bd"/>
</dbReference>
<evidence type="ECO:0000313" key="20">
    <source>
        <dbReference type="EMBL" id="AFZ66919.1"/>
    </source>
</evidence>
<evidence type="ECO:0000256" key="4">
    <source>
        <dbReference type="ARBA" id="ARBA00022490"/>
    </source>
</evidence>
<dbReference type="SUPFAM" id="SSF50249">
    <property type="entry name" value="Nucleic acid-binding proteins"/>
    <property type="match status" value="1"/>
</dbReference>
<dbReference type="GO" id="GO:0004826">
    <property type="term" value="F:phenylalanine-tRNA ligase activity"/>
    <property type="evidence" value="ECO:0007669"/>
    <property type="project" value="UniProtKB-UniRule"/>
</dbReference>
<feature type="domain" description="TRNA-binding" evidence="17">
    <location>
        <begin position="39"/>
        <end position="147"/>
    </location>
</feature>
<keyword evidence="12 15" id="KW-0648">Protein biosynthesis</keyword>
<dbReference type="PATRIC" id="fig|937777.3.peg.1375"/>
<dbReference type="PANTHER" id="PTHR10947">
    <property type="entry name" value="PHENYLALANYL-TRNA SYNTHETASE BETA CHAIN AND LEUCINE-RICH REPEAT-CONTAINING PROTEIN 47"/>
    <property type="match status" value="1"/>
</dbReference>
<dbReference type="Proteomes" id="UP000010467">
    <property type="component" value="Chromosome"/>
</dbReference>
<dbReference type="InterPro" id="IPR004532">
    <property type="entry name" value="Phe-tRNA-ligase_IIc_bsu_bact"/>
</dbReference>
<dbReference type="GO" id="GO:0000049">
    <property type="term" value="F:tRNA binding"/>
    <property type="evidence" value="ECO:0007669"/>
    <property type="project" value="UniProtKB-UniRule"/>
</dbReference>
<dbReference type="SUPFAM" id="SSF54991">
    <property type="entry name" value="Anticodon-binding domain of PheRS"/>
    <property type="match status" value="1"/>
</dbReference>
<sequence length="777" mass="83583">MKLPYSWLKALLPELPQAPDLEPILANLGLPVEEIVLLSAPPVGVVYGEVLECTPLEGTHLFRVTVEAGEPAPVTIVTGAPNTRANVGVAVARPGTTIEGSEIGVRAVQGVASWGMLCSPKELGVGDYAGGLLQLPLGSAKTGTPLAELWPADAVIDIEVTPNRADALSVLGVARDLAAALDIELRLPSAGVPPQQGAPQPLPVTLTEGCDRFVARVASGVRNGPSPLLVQRRLLASGLRPIDLIVDASNYVMLELGQPTAFYDARDVALALRVERAVQGERTQTLYGDEIELNEHDLVIRNGGGEIVGVAGVIGANFGGIRSDTSDVVLEAAHFDPVSLRLTARRLGLKTDAVYRFERGVDPNLAPWAANRIMELLAQHGGAEVHPGVTDAGNSHLPSPIAFDPQAARDLLGLFISDDEMRATLEKLGCQVSEVWRVTPPSWRADLNIPEDLTEEVIRLHGYGELPETLPEVKVHESNLASGEEARARRDLKMVMAGLGFQEVVTYTFTNDEEAHKARAERPHLHLRNPLTSERTAMRTALYPSLLKTVQANAREQLLLFEVGRVFPVSGEVERFGALMRGPLAPRNWQGPIAGGFYTFKGLLEAAASELGAQLEVRALRGEEVPGALHPGIAGEVLWNGVPVGWLGALHPALASELGLKGETFLLEVRFPLPRRAWSFRDPRRTPANLRDLSIIAPDSVSYGELRDLLAREGGALLESIQVFDVFSGESIPSGHRSLAINLSFRGERTLQDADVDPVFDHLIATAQAQGWTVRGK</sequence>
<name>L0A0D2_DEIPD</name>
<dbReference type="SUPFAM" id="SSF55681">
    <property type="entry name" value="Class II aaRS and biotin synthetases"/>
    <property type="match status" value="1"/>
</dbReference>
<dbReference type="InterPro" id="IPR033714">
    <property type="entry name" value="tRNA_bind_bactPheRS"/>
</dbReference>
<dbReference type="OrthoDB" id="9805455at2"/>
<keyword evidence="21" id="KW-1185">Reference proteome</keyword>
<comment type="subcellular location">
    <subcellularLocation>
        <location evidence="1 15">Cytoplasm</location>
    </subcellularLocation>
</comment>
<dbReference type="EMBL" id="CP003382">
    <property type="protein sequence ID" value="AFZ66919.1"/>
    <property type="molecule type" value="Genomic_DNA"/>
</dbReference>
<dbReference type="SUPFAM" id="SSF46955">
    <property type="entry name" value="Putative DNA-binding domain"/>
    <property type="match status" value="1"/>
</dbReference>
<dbReference type="Gene3D" id="3.30.56.10">
    <property type="match status" value="2"/>
</dbReference>
<protein>
    <recommendedName>
        <fullName evidence="15">Phenylalanine--tRNA ligase beta subunit</fullName>
        <ecNumber evidence="15">6.1.1.20</ecNumber>
    </recommendedName>
    <alternativeName>
        <fullName evidence="15">Phenylalanyl-tRNA synthetase beta subunit</fullName>
        <shortName evidence="15">PheRS</shortName>
    </alternativeName>
</protein>
<evidence type="ECO:0000256" key="7">
    <source>
        <dbReference type="ARBA" id="ARBA00022723"/>
    </source>
</evidence>
<dbReference type="Pfam" id="PF03483">
    <property type="entry name" value="B3_4"/>
    <property type="match status" value="1"/>
</dbReference>
<dbReference type="eggNOG" id="COG0072">
    <property type="taxonomic scope" value="Bacteria"/>
</dbReference>
<feature type="binding site" evidence="15">
    <location>
        <position position="456"/>
    </location>
    <ligand>
        <name>Mg(2+)</name>
        <dbReference type="ChEBI" id="CHEBI:18420"/>
        <note>shared with alpha subunit</note>
    </ligand>
</feature>
<dbReference type="InterPro" id="IPR045060">
    <property type="entry name" value="Phe-tRNA-ligase_IIc_bsu"/>
</dbReference>
<proteinExistence type="inferred from homology"/>
<dbReference type="Gene3D" id="3.50.40.10">
    <property type="entry name" value="Phenylalanyl-trna Synthetase, Chain B, domain 3"/>
    <property type="match status" value="1"/>
</dbReference>
<dbReference type="InterPro" id="IPR002547">
    <property type="entry name" value="tRNA-bd_dom"/>
</dbReference>
<dbReference type="Gene3D" id="2.40.50.140">
    <property type="entry name" value="Nucleic acid-binding proteins"/>
    <property type="match status" value="1"/>
</dbReference>
<evidence type="ECO:0000256" key="14">
    <source>
        <dbReference type="ARBA" id="ARBA00049255"/>
    </source>
</evidence>
<dbReference type="Pfam" id="PF01588">
    <property type="entry name" value="tRNA_bind"/>
    <property type="match status" value="1"/>
</dbReference>
<dbReference type="SMART" id="SM00873">
    <property type="entry name" value="B3_4"/>
    <property type="match status" value="1"/>
</dbReference>
<dbReference type="PROSITE" id="PS51447">
    <property type="entry name" value="FDX_ACB"/>
    <property type="match status" value="1"/>
</dbReference>
<dbReference type="Pfam" id="PF17759">
    <property type="entry name" value="tRNA_synthFbeta"/>
    <property type="match status" value="1"/>
</dbReference>
<dbReference type="InterPro" id="IPR045864">
    <property type="entry name" value="aa-tRNA-synth_II/BPL/LPL"/>
</dbReference>
<comment type="cofactor">
    <cofactor evidence="15">
        <name>Mg(2+)</name>
        <dbReference type="ChEBI" id="CHEBI:18420"/>
    </cofactor>
    <text evidence="15">Binds 2 magnesium ions per tetramer.</text>
</comment>
<feature type="binding site" evidence="15">
    <location>
        <position position="452"/>
    </location>
    <ligand>
        <name>Mg(2+)</name>
        <dbReference type="ChEBI" id="CHEBI:18420"/>
        <note>shared with alpha subunit</note>
    </ligand>
</feature>
<dbReference type="SMART" id="SM00896">
    <property type="entry name" value="FDX-ACB"/>
    <property type="match status" value="1"/>
</dbReference>
<evidence type="ECO:0000259" key="18">
    <source>
        <dbReference type="PROSITE" id="PS51447"/>
    </source>
</evidence>
<dbReference type="PROSITE" id="PS51483">
    <property type="entry name" value="B5"/>
    <property type="match status" value="1"/>
</dbReference>
<dbReference type="EC" id="6.1.1.20" evidence="15"/>
<keyword evidence="11 16" id="KW-0694">RNA-binding</keyword>
<evidence type="ECO:0000256" key="8">
    <source>
        <dbReference type="ARBA" id="ARBA00022741"/>
    </source>
</evidence>
<keyword evidence="8 15" id="KW-0547">Nucleotide-binding</keyword>
<accession>L0A0D2</accession>
<dbReference type="SMART" id="SM00874">
    <property type="entry name" value="B5"/>
    <property type="match status" value="1"/>
</dbReference>
<dbReference type="GO" id="GO:0009328">
    <property type="term" value="C:phenylalanine-tRNA ligase complex"/>
    <property type="evidence" value="ECO:0007669"/>
    <property type="project" value="TreeGrafter"/>
</dbReference>
<evidence type="ECO:0000259" key="19">
    <source>
        <dbReference type="PROSITE" id="PS51483"/>
    </source>
</evidence>
<dbReference type="InterPro" id="IPR005147">
    <property type="entry name" value="tRNA_synthase_B5-dom"/>
</dbReference>
<keyword evidence="6 15" id="KW-0436">Ligase</keyword>
<dbReference type="InterPro" id="IPR020825">
    <property type="entry name" value="Phe-tRNA_synthase-like_B3/B4"/>
</dbReference>
<feature type="binding site" evidence="15">
    <location>
        <position position="446"/>
    </location>
    <ligand>
        <name>Mg(2+)</name>
        <dbReference type="ChEBI" id="CHEBI:18420"/>
        <note>shared with alpha subunit</note>
    </ligand>
</feature>
<organism evidence="20 21">
    <name type="scientific">Deinococcus peraridilitoris (strain DSM 19664 / LMG 22246 / CIP 109416 / KR-200)</name>
    <dbReference type="NCBI Taxonomy" id="937777"/>
    <lineage>
        <taxon>Bacteria</taxon>
        <taxon>Thermotogati</taxon>
        <taxon>Deinococcota</taxon>
        <taxon>Deinococci</taxon>
        <taxon>Deinococcales</taxon>
        <taxon>Deinococcaceae</taxon>
        <taxon>Deinococcus</taxon>
    </lineage>
</organism>